<protein>
    <recommendedName>
        <fullName evidence="8">Major facilitator superfamily (MFS) profile domain-containing protein</fullName>
    </recommendedName>
</protein>
<dbReference type="Pfam" id="PF07690">
    <property type="entry name" value="MFS_1"/>
    <property type="match status" value="1"/>
</dbReference>
<feature type="region of interest" description="Disordered" evidence="6">
    <location>
        <begin position="145"/>
        <end position="169"/>
    </location>
</feature>
<evidence type="ECO:0000256" key="4">
    <source>
        <dbReference type="ARBA" id="ARBA00022989"/>
    </source>
</evidence>
<dbReference type="PANTHER" id="PTHR23502">
    <property type="entry name" value="MAJOR FACILITATOR SUPERFAMILY"/>
    <property type="match status" value="1"/>
</dbReference>
<feature type="transmembrane region" description="Helical" evidence="7">
    <location>
        <begin position="12"/>
        <end position="33"/>
    </location>
</feature>
<dbReference type="PROSITE" id="PS50850">
    <property type="entry name" value="MFS"/>
    <property type="match status" value="1"/>
</dbReference>
<dbReference type="SUPFAM" id="SSF103473">
    <property type="entry name" value="MFS general substrate transporter"/>
    <property type="match status" value="1"/>
</dbReference>
<dbReference type="EMBL" id="JABAYA010000002">
    <property type="protein sequence ID" value="KAF7732574.1"/>
    <property type="molecule type" value="Genomic_DNA"/>
</dbReference>
<evidence type="ECO:0000256" key="5">
    <source>
        <dbReference type="ARBA" id="ARBA00023136"/>
    </source>
</evidence>
<evidence type="ECO:0000259" key="8">
    <source>
        <dbReference type="PROSITE" id="PS50850"/>
    </source>
</evidence>
<dbReference type="Proteomes" id="UP000605846">
    <property type="component" value="Unassembled WGS sequence"/>
</dbReference>
<feature type="transmembrane region" description="Helical" evidence="7">
    <location>
        <begin position="286"/>
        <end position="308"/>
    </location>
</feature>
<evidence type="ECO:0000256" key="6">
    <source>
        <dbReference type="SAM" id="MobiDB-lite"/>
    </source>
</evidence>
<feature type="transmembrane region" description="Helical" evidence="7">
    <location>
        <begin position="351"/>
        <end position="369"/>
    </location>
</feature>
<keyword evidence="4 7" id="KW-1133">Transmembrane helix</keyword>
<evidence type="ECO:0000256" key="2">
    <source>
        <dbReference type="ARBA" id="ARBA00022448"/>
    </source>
</evidence>
<keyword evidence="10" id="KW-1185">Reference proteome</keyword>
<dbReference type="InterPro" id="IPR020846">
    <property type="entry name" value="MFS_dom"/>
</dbReference>
<evidence type="ECO:0000313" key="9">
    <source>
        <dbReference type="EMBL" id="KAF7732574.1"/>
    </source>
</evidence>
<dbReference type="InterPro" id="IPR011701">
    <property type="entry name" value="MFS"/>
</dbReference>
<evidence type="ECO:0000256" key="7">
    <source>
        <dbReference type="SAM" id="Phobius"/>
    </source>
</evidence>
<feature type="transmembrane region" description="Helical" evidence="7">
    <location>
        <begin position="231"/>
        <end position="252"/>
    </location>
</feature>
<feature type="transmembrane region" description="Helical" evidence="7">
    <location>
        <begin position="194"/>
        <end position="219"/>
    </location>
</feature>
<feature type="transmembrane region" description="Helical" evidence="7">
    <location>
        <begin position="98"/>
        <end position="118"/>
    </location>
</feature>
<dbReference type="InterPro" id="IPR036259">
    <property type="entry name" value="MFS_trans_sf"/>
</dbReference>
<feature type="transmembrane region" description="Helical" evidence="7">
    <location>
        <begin position="69"/>
        <end position="86"/>
    </location>
</feature>
<feature type="transmembrane region" description="Helical" evidence="7">
    <location>
        <begin position="314"/>
        <end position="339"/>
    </location>
</feature>
<feature type="transmembrane region" description="Helical" evidence="7">
    <location>
        <begin position="39"/>
        <end position="57"/>
    </location>
</feature>
<dbReference type="AlphaFoldDB" id="A0A8H7BZI5"/>
<organism evidence="9 10">
    <name type="scientific">Apophysomyces ossiformis</name>
    <dbReference type="NCBI Taxonomy" id="679940"/>
    <lineage>
        <taxon>Eukaryota</taxon>
        <taxon>Fungi</taxon>
        <taxon>Fungi incertae sedis</taxon>
        <taxon>Mucoromycota</taxon>
        <taxon>Mucoromycotina</taxon>
        <taxon>Mucoromycetes</taxon>
        <taxon>Mucorales</taxon>
        <taxon>Mucorineae</taxon>
        <taxon>Mucoraceae</taxon>
        <taxon>Apophysomyces</taxon>
    </lineage>
</organism>
<keyword evidence="5 7" id="KW-0472">Membrane</keyword>
<reference evidence="9" key="1">
    <citation type="submission" date="2020-01" db="EMBL/GenBank/DDBJ databases">
        <title>Genome Sequencing of Three Apophysomyces-Like Fungal Strains Confirms a Novel Fungal Genus in the Mucoromycota with divergent Burkholderia-like Endosymbiotic Bacteria.</title>
        <authorList>
            <person name="Stajich J.E."/>
            <person name="Macias A.M."/>
            <person name="Carter-House D."/>
            <person name="Lovett B."/>
            <person name="Kasson L.R."/>
            <person name="Berry K."/>
            <person name="Grigoriev I."/>
            <person name="Chang Y."/>
            <person name="Spatafora J."/>
            <person name="Kasson M.T."/>
        </authorList>
    </citation>
    <scope>NUCLEOTIDE SEQUENCE</scope>
    <source>
        <strain evidence="9">NRRL A-21654</strain>
    </source>
</reference>
<evidence type="ECO:0000256" key="3">
    <source>
        <dbReference type="ARBA" id="ARBA00022692"/>
    </source>
</evidence>
<proteinExistence type="predicted"/>
<sequence>MADTRGRRPVYLYTLLIYILACIALAMTSNYAMLLALRMLQAFGASSVIAIGAGTIADITHPSERGGYLGWYSLGWNLGPVVGPAIGGLLSQYLGWRWIFWILAILAGVHWFVLAFFLPETLRSLVGNGSGYANPTPLQWWRRRKQSNTMDEKKKEKEEEEEEVSQSSKPLSASLREMLLAPLQPLLFAKEKDVLILLVYYGIQYAACYSVTTSIPFVFSKLYGMNEAMIGLTYLANGAGCIAGSIFQGKILNYNYRRMQERYPVIAQLGWIDPDLPLEHVRMRTVWIHALIFNVLIVVYGWCLHIAAHLAIVLAIHVVLGFTSQAIFNAIQTLLVDLFPKKSASITATNNIFRCLLGAIATTLVLPAIQLLGVGWAFTTISGILLLSRIPMILVLWYGPRWRRERAKRAEHKF</sequence>
<evidence type="ECO:0000313" key="10">
    <source>
        <dbReference type="Proteomes" id="UP000605846"/>
    </source>
</evidence>
<gene>
    <name evidence="9" type="ORF">EC973_003321</name>
</gene>
<dbReference type="InterPro" id="IPR001958">
    <property type="entry name" value="Tet-R_TetA/multi-R_MdtG-like"/>
</dbReference>
<comment type="subcellular location">
    <subcellularLocation>
        <location evidence="1">Membrane</location>
        <topology evidence="1">Multi-pass membrane protein</topology>
    </subcellularLocation>
</comment>
<dbReference type="GO" id="GO:0005886">
    <property type="term" value="C:plasma membrane"/>
    <property type="evidence" value="ECO:0007669"/>
    <property type="project" value="TreeGrafter"/>
</dbReference>
<evidence type="ECO:0000256" key="1">
    <source>
        <dbReference type="ARBA" id="ARBA00004141"/>
    </source>
</evidence>
<feature type="transmembrane region" description="Helical" evidence="7">
    <location>
        <begin position="375"/>
        <end position="399"/>
    </location>
</feature>
<dbReference type="Gene3D" id="1.20.1250.20">
    <property type="entry name" value="MFS general substrate transporter like domains"/>
    <property type="match status" value="1"/>
</dbReference>
<keyword evidence="2" id="KW-0813">Transport</keyword>
<dbReference type="OrthoDB" id="440553at2759"/>
<keyword evidence="3 7" id="KW-0812">Transmembrane</keyword>
<comment type="caution">
    <text evidence="9">The sequence shown here is derived from an EMBL/GenBank/DDBJ whole genome shotgun (WGS) entry which is preliminary data.</text>
</comment>
<dbReference type="PRINTS" id="PR01035">
    <property type="entry name" value="TCRTETA"/>
</dbReference>
<dbReference type="PANTHER" id="PTHR23502:SF51">
    <property type="entry name" value="QUINIDINE RESISTANCE PROTEIN 1-RELATED"/>
    <property type="match status" value="1"/>
</dbReference>
<dbReference type="GO" id="GO:0022857">
    <property type="term" value="F:transmembrane transporter activity"/>
    <property type="evidence" value="ECO:0007669"/>
    <property type="project" value="InterPro"/>
</dbReference>
<feature type="domain" description="Major facilitator superfamily (MFS) profile" evidence="8">
    <location>
        <begin position="1"/>
        <end position="400"/>
    </location>
</feature>
<accession>A0A8H7BZI5</accession>
<name>A0A8H7BZI5_9FUNG</name>